<name>A0A0A3IMV7_9BACI</name>
<sequence>MEFTLNKTGTHNAFEHSRDGERLAEITWVETGGIMTMDHTYVSPELRGQGVAKKLLDKAADYARENNLKMNATCSYVVTALENSDEYNDIKA</sequence>
<gene>
    <name evidence="3" type="ORF">CD32_06720</name>
</gene>
<dbReference type="InterPro" id="IPR031165">
    <property type="entry name" value="GNAT_YJDJ"/>
</dbReference>
<dbReference type="PANTHER" id="PTHR31435">
    <property type="entry name" value="PROTEIN NATD1"/>
    <property type="match status" value="1"/>
</dbReference>
<dbReference type="CDD" id="cd04301">
    <property type="entry name" value="NAT_SF"/>
    <property type="match status" value="1"/>
</dbReference>
<dbReference type="InterPro" id="IPR016181">
    <property type="entry name" value="Acyl_CoA_acyltransferase"/>
</dbReference>
<dbReference type="AlphaFoldDB" id="A0A0A3IMV7"/>
<feature type="domain" description="N-acetyltransferase" evidence="2">
    <location>
        <begin position="6"/>
        <end position="92"/>
    </location>
</feature>
<evidence type="ECO:0000313" key="3">
    <source>
        <dbReference type="EMBL" id="KGR86086.1"/>
    </source>
</evidence>
<dbReference type="PROSITE" id="PS51729">
    <property type="entry name" value="GNAT_YJDJ"/>
    <property type="match status" value="1"/>
</dbReference>
<evidence type="ECO:0000259" key="1">
    <source>
        <dbReference type="PROSITE" id="PS51186"/>
    </source>
</evidence>
<keyword evidence="4" id="KW-1185">Reference proteome</keyword>
<dbReference type="PROSITE" id="PS51186">
    <property type="entry name" value="GNAT"/>
    <property type="match status" value="1"/>
</dbReference>
<dbReference type="Proteomes" id="UP000030437">
    <property type="component" value="Unassembled WGS sequence"/>
</dbReference>
<dbReference type="RefSeq" id="WP_036152687.1">
    <property type="nucleotide sequence ID" value="NZ_AVCX01000009.1"/>
</dbReference>
<dbReference type="InterPro" id="IPR045057">
    <property type="entry name" value="Gcn5-rel_NAT"/>
</dbReference>
<dbReference type="InterPro" id="IPR000182">
    <property type="entry name" value="GNAT_dom"/>
</dbReference>
<dbReference type="eggNOG" id="COG2388">
    <property type="taxonomic scope" value="Bacteria"/>
</dbReference>
<feature type="domain" description="N-acetyltransferase" evidence="1">
    <location>
        <begin position="1"/>
        <end position="92"/>
    </location>
</feature>
<dbReference type="Gene3D" id="3.40.630.30">
    <property type="match status" value="1"/>
</dbReference>
<dbReference type="OrthoDB" id="9793389at2"/>
<accession>A0A0A3IMV7</accession>
<dbReference type="EMBL" id="JPVP01000052">
    <property type="protein sequence ID" value="KGR86086.1"/>
    <property type="molecule type" value="Genomic_DNA"/>
</dbReference>
<protein>
    <submittedName>
        <fullName evidence="3">Acetyltransferase</fullName>
    </submittedName>
</protein>
<keyword evidence="3" id="KW-0808">Transferase</keyword>
<dbReference type="STRING" id="1220589.CD32_06720"/>
<dbReference type="SUPFAM" id="SSF55729">
    <property type="entry name" value="Acyl-CoA N-acyltransferases (Nat)"/>
    <property type="match status" value="1"/>
</dbReference>
<reference evidence="3 4" key="1">
    <citation type="submission" date="2014-02" db="EMBL/GenBank/DDBJ databases">
        <title>Draft genome sequence of Lysinibacillus odysseyi NBRC 100172.</title>
        <authorList>
            <person name="Zhang F."/>
            <person name="Wang G."/>
            <person name="Zhang L."/>
        </authorList>
    </citation>
    <scope>NUCLEOTIDE SEQUENCE [LARGE SCALE GENOMIC DNA]</scope>
    <source>
        <strain evidence="3 4">NBRC 100172</strain>
    </source>
</reference>
<organism evidence="3 4">
    <name type="scientific">Lysinibacillus odysseyi 34hs-1 = NBRC 100172</name>
    <dbReference type="NCBI Taxonomy" id="1220589"/>
    <lineage>
        <taxon>Bacteria</taxon>
        <taxon>Bacillati</taxon>
        <taxon>Bacillota</taxon>
        <taxon>Bacilli</taxon>
        <taxon>Bacillales</taxon>
        <taxon>Bacillaceae</taxon>
        <taxon>Lysinibacillus</taxon>
    </lineage>
</organism>
<dbReference type="Pfam" id="PF14542">
    <property type="entry name" value="Acetyltransf_CG"/>
    <property type="match status" value="1"/>
</dbReference>
<dbReference type="PANTHER" id="PTHR31435:SF10">
    <property type="entry name" value="BSR4717 PROTEIN"/>
    <property type="match status" value="1"/>
</dbReference>
<evidence type="ECO:0000313" key="4">
    <source>
        <dbReference type="Proteomes" id="UP000030437"/>
    </source>
</evidence>
<proteinExistence type="predicted"/>
<evidence type="ECO:0000259" key="2">
    <source>
        <dbReference type="PROSITE" id="PS51729"/>
    </source>
</evidence>
<dbReference type="GO" id="GO:0016747">
    <property type="term" value="F:acyltransferase activity, transferring groups other than amino-acyl groups"/>
    <property type="evidence" value="ECO:0007669"/>
    <property type="project" value="InterPro"/>
</dbReference>
<comment type="caution">
    <text evidence="3">The sequence shown here is derived from an EMBL/GenBank/DDBJ whole genome shotgun (WGS) entry which is preliminary data.</text>
</comment>